<feature type="non-terminal residue" evidence="4">
    <location>
        <position position="350"/>
    </location>
</feature>
<comment type="similarity">
    <text evidence="2">Belongs to the FAM81 family.</text>
</comment>
<gene>
    <name evidence="4" type="primary">Fam81b</name>
    <name evidence="4" type="ORF">GTO96_0020816</name>
</gene>
<name>A0A8X7XF79_POLSE</name>
<evidence type="ECO:0000256" key="3">
    <source>
        <dbReference type="SAM" id="Coils"/>
    </source>
</evidence>
<feature type="coiled-coil region" evidence="3">
    <location>
        <begin position="321"/>
        <end position="348"/>
    </location>
</feature>
<feature type="coiled-coil region" evidence="3">
    <location>
        <begin position="120"/>
        <end position="154"/>
    </location>
</feature>
<keyword evidence="1 3" id="KW-0175">Coiled coil</keyword>
<comment type="caution">
    <text evidence="4">The sequence shown here is derived from an EMBL/GenBank/DDBJ whole genome shotgun (WGS) entry which is preliminary data.</text>
</comment>
<keyword evidence="5" id="KW-1185">Reference proteome</keyword>
<dbReference type="InterPro" id="IPR029619">
    <property type="entry name" value="FAM81"/>
</dbReference>
<dbReference type="Proteomes" id="UP000886611">
    <property type="component" value="Unassembled WGS sequence"/>
</dbReference>
<dbReference type="EMBL" id="JAATIS010001241">
    <property type="protein sequence ID" value="KAG2466534.1"/>
    <property type="molecule type" value="Genomic_DNA"/>
</dbReference>
<accession>A0A8X7XF79</accession>
<dbReference type="PANTHER" id="PTHR22420">
    <property type="entry name" value="PROTEIN FAM81A"/>
    <property type="match status" value="1"/>
</dbReference>
<evidence type="ECO:0000256" key="1">
    <source>
        <dbReference type="ARBA" id="ARBA00023054"/>
    </source>
</evidence>
<sequence>MISGSRVNVVEDRLSHQEKTIGTLLEQAFRIKEDIILNLRTQQGTFQVENTSRKLLENHIQTITNIVKQLSKDIETLEKQIIQRDNVSSGTSFFVQSLDQKHLAGIGDLRGRVARCDASISKLSGDISSATREVQNLGKEIKDVQLALEKHIRELELKMSQVLVKLEASLSEQNSNLKMAHGEQHHELNLLDVKISSVLEDLRQQIENQKMWAEGQLSRTQQIQTQNCSQLHSQIKEKIENTEKRMQDHIHILTAKLSQAQEKQDLEIKANRVKHVEDKLNARINSLEKKLWEELEFMRLEYKSGFQSIHDAIDSLHQINVTTAKLEKEKVQKDIKKIRRKITDLKLSND</sequence>
<protein>
    <submittedName>
        <fullName evidence="4">FA81B protein</fullName>
    </submittedName>
</protein>
<feature type="non-terminal residue" evidence="4">
    <location>
        <position position="1"/>
    </location>
</feature>
<dbReference type="AlphaFoldDB" id="A0A8X7XF79"/>
<reference evidence="4 5" key="1">
    <citation type="journal article" date="2021" name="Cell">
        <title>Tracing the genetic footprints of vertebrate landing in non-teleost ray-finned fishes.</title>
        <authorList>
            <person name="Bi X."/>
            <person name="Wang K."/>
            <person name="Yang L."/>
            <person name="Pan H."/>
            <person name="Jiang H."/>
            <person name="Wei Q."/>
            <person name="Fang M."/>
            <person name="Yu H."/>
            <person name="Zhu C."/>
            <person name="Cai Y."/>
            <person name="He Y."/>
            <person name="Gan X."/>
            <person name="Zeng H."/>
            <person name="Yu D."/>
            <person name="Zhu Y."/>
            <person name="Jiang H."/>
            <person name="Qiu Q."/>
            <person name="Yang H."/>
            <person name="Zhang Y.E."/>
            <person name="Wang W."/>
            <person name="Zhu M."/>
            <person name="He S."/>
            <person name="Zhang G."/>
        </authorList>
    </citation>
    <scope>NUCLEOTIDE SEQUENCE [LARGE SCALE GENOMIC DNA]</scope>
    <source>
        <strain evidence="4">Bchr_013</strain>
    </source>
</reference>
<dbReference type="PANTHER" id="PTHR22420:SF5">
    <property type="entry name" value="PROTEIN FAM81B"/>
    <property type="match status" value="1"/>
</dbReference>
<evidence type="ECO:0000313" key="4">
    <source>
        <dbReference type="EMBL" id="KAG2466534.1"/>
    </source>
</evidence>
<evidence type="ECO:0000256" key="2">
    <source>
        <dbReference type="ARBA" id="ARBA00046344"/>
    </source>
</evidence>
<evidence type="ECO:0000313" key="5">
    <source>
        <dbReference type="Proteomes" id="UP000886611"/>
    </source>
</evidence>
<organism evidence="4 5">
    <name type="scientific">Polypterus senegalus</name>
    <name type="common">Senegal bichir</name>
    <dbReference type="NCBI Taxonomy" id="55291"/>
    <lineage>
        <taxon>Eukaryota</taxon>
        <taxon>Metazoa</taxon>
        <taxon>Chordata</taxon>
        <taxon>Craniata</taxon>
        <taxon>Vertebrata</taxon>
        <taxon>Euteleostomi</taxon>
        <taxon>Actinopterygii</taxon>
        <taxon>Polypteriformes</taxon>
        <taxon>Polypteridae</taxon>
        <taxon>Polypterus</taxon>
    </lineage>
</organism>
<proteinExistence type="inferred from homology"/>